<keyword evidence="1 4" id="KW-0732">Signal</keyword>
<evidence type="ECO:0000313" key="7">
    <source>
        <dbReference type="Proteomes" id="UP000794436"/>
    </source>
</evidence>
<dbReference type="SMART" id="SM00236">
    <property type="entry name" value="fCBD"/>
    <property type="match status" value="1"/>
</dbReference>
<evidence type="ECO:0000313" key="6">
    <source>
        <dbReference type="EMBL" id="TMW65490.1"/>
    </source>
</evidence>
<feature type="chain" id="PRO_5035454267" description="Apple domain-containing protein" evidence="4">
    <location>
        <begin position="23"/>
        <end position="419"/>
    </location>
</feature>
<keyword evidence="7" id="KW-1185">Reference proteome</keyword>
<dbReference type="OrthoDB" id="156390at2759"/>
<evidence type="ECO:0000256" key="1">
    <source>
        <dbReference type="ARBA" id="ARBA00022729"/>
    </source>
</evidence>
<accession>A0A8K1FIY2</accession>
<dbReference type="PROSITE" id="PS50948">
    <property type="entry name" value="PAN"/>
    <property type="match status" value="1"/>
</dbReference>
<dbReference type="GO" id="GO:0006508">
    <property type="term" value="P:proteolysis"/>
    <property type="evidence" value="ECO:0007669"/>
    <property type="project" value="InterPro"/>
</dbReference>
<feature type="domain" description="Apple" evidence="5">
    <location>
        <begin position="146"/>
        <end position="226"/>
    </location>
</feature>
<dbReference type="Gene3D" id="3.50.4.10">
    <property type="entry name" value="Hepatocyte Growth Factor"/>
    <property type="match status" value="4"/>
</dbReference>
<dbReference type="CDD" id="cd01100">
    <property type="entry name" value="APPLE_Factor_XI_like"/>
    <property type="match status" value="3"/>
</dbReference>
<dbReference type="PROSITE" id="PS51257">
    <property type="entry name" value="PROKAR_LIPOPROTEIN"/>
    <property type="match status" value="1"/>
</dbReference>
<dbReference type="PANTHER" id="PTHR33946">
    <property type="match status" value="1"/>
</dbReference>
<dbReference type="GO" id="GO:0005576">
    <property type="term" value="C:extracellular region"/>
    <property type="evidence" value="ECO:0007669"/>
    <property type="project" value="InterPro"/>
</dbReference>
<dbReference type="EMBL" id="SPLM01000037">
    <property type="protein sequence ID" value="TMW65490.1"/>
    <property type="molecule type" value="Genomic_DNA"/>
</dbReference>
<proteinExistence type="predicted"/>
<dbReference type="Proteomes" id="UP000794436">
    <property type="component" value="Unassembled WGS sequence"/>
</dbReference>
<evidence type="ECO:0000256" key="2">
    <source>
        <dbReference type="ARBA" id="ARBA00022737"/>
    </source>
</evidence>
<dbReference type="InterPro" id="IPR000254">
    <property type="entry name" value="CBD"/>
</dbReference>
<evidence type="ECO:0000256" key="4">
    <source>
        <dbReference type="SAM" id="SignalP"/>
    </source>
</evidence>
<protein>
    <recommendedName>
        <fullName evidence="5">Apple domain-containing protein</fullName>
    </recommendedName>
</protein>
<dbReference type="GO" id="GO:0030248">
    <property type="term" value="F:cellulose binding"/>
    <property type="evidence" value="ECO:0007669"/>
    <property type="project" value="InterPro"/>
</dbReference>
<dbReference type="InterPro" id="IPR000177">
    <property type="entry name" value="Apple"/>
</dbReference>
<feature type="signal peptide" evidence="4">
    <location>
        <begin position="1"/>
        <end position="22"/>
    </location>
</feature>
<comment type="caution">
    <text evidence="6">The sequence shown here is derived from an EMBL/GenBank/DDBJ whole genome shotgun (WGS) entry which is preliminary data.</text>
</comment>
<dbReference type="PANTHER" id="PTHR33946:SF4">
    <property type="entry name" value="COAGULATION FACTOR XI"/>
    <property type="match status" value="1"/>
</dbReference>
<keyword evidence="3" id="KW-1015">Disulfide bond</keyword>
<dbReference type="SMART" id="SM00223">
    <property type="entry name" value="APPLE"/>
    <property type="match status" value="4"/>
</dbReference>
<name>A0A8K1FIY2_PYTOL</name>
<dbReference type="Pfam" id="PF14295">
    <property type="entry name" value="PAN_4"/>
    <property type="match status" value="4"/>
</dbReference>
<keyword evidence="2" id="KW-0677">Repeat</keyword>
<dbReference type="GO" id="GO:0005975">
    <property type="term" value="P:carbohydrate metabolic process"/>
    <property type="evidence" value="ECO:0007669"/>
    <property type="project" value="InterPro"/>
</dbReference>
<organism evidence="6 7">
    <name type="scientific">Pythium oligandrum</name>
    <name type="common">Mycoparasitic fungus</name>
    <dbReference type="NCBI Taxonomy" id="41045"/>
    <lineage>
        <taxon>Eukaryota</taxon>
        <taxon>Sar</taxon>
        <taxon>Stramenopiles</taxon>
        <taxon>Oomycota</taxon>
        <taxon>Peronosporomycetes</taxon>
        <taxon>Pythiales</taxon>
        <taxon>Pythiaceae</taxon>
        <taxon>Pythium</taxon>
    </lineage>
</organism>
<evidence type="ECO:0000259" key="5">
    <source>
        <dbReference type="PROSITE" id="PS50948"/>
    </source>
</evidence>
<evidence type="ECO:0000256" key="3">
    <source>
        <dbReference type="ARBA" id="ARBA00023157"/>
    </source>
</evidence>
<dbReference type="AlphaFoldDB" id="A0A8K1FIY2"/>
<sequence>MLKQSLALLAIFYGVLVSTASAACQDTIGGTCGNGTLPREQNCCSKGYCQPWNSGYYQCLDTPARCPTQETDIDYYGEDIKTIKGLLPNQCCDECYNTAGCTAYTFVNENSDGKSACYLKKATSGRVEKKGAVSAKLAEPQAPGNCPTLDRGFDYVGSDLQIVRSVSLSQCCDHCGNTTGCTAYTFKTMDWDGQSSCYLKYSDGGRTAANGVVSGKLKDTPAPTNCPKQEKDIDYYGNDIKTIKSIPVGQCCDACSVTPGCVGYTFVEKNSDGQTACYLKSGVGGRRPTTGAVSGELKCPTQPFGQCGSSQTGALCCPQGQYCQPWNPSYYQCIAVPEEKKCPTVVTGIDFYGSDLEVKYGLQPGECCDACYNSTTCHVYTFINYREGSTACYLKSAITEQRANTAAISGYKNKLAIVS</sequence>
<reference evidence="6" key="1">
    <citation type="submission" date="2019-03" db="EMBL/GenBank/DDBJ databases">
        <title>Long read genome sequence of the mycoparasitic Pythium oligandrum ATCC 38472 isolated from sugarbeet rhizosphere.</title>
        <authorList>
            <person name="Gaulin E."/>
        </authorList>
    </citation>
    <scope>NUCLEOTIDE SEQUENCE</scope>
    <source>
        <strain evidence="6">ATCC 38472_TT</strain>
    </source>
</reference>
<gene>
    <name evidence="6" type="ORF">Poli38472_008132</name>
</gene>
<dbReference type="InterPro" id="IPR003609">
    <property type="entry name" value="Pan_app"/>
</dbReference>